<evidence type="ECO:0000313" key="1">
    <source>
        <dbReference type="EMBL" id="SDC92688.1"/>
    </source>
</evidence>
<evidence type="ECO:0000313" key="3">
    <source>
        <dbReference type="Proteomes" id="UP000295758"/>
    </source>
</evidence>
<sequence>MSKQEAIKAGLKEAVVQLAENVPGLSSLIEGIRTYQEDIQEQQRQEFILTLDKKVSEVENVLNKEWYKTSDGKEIANKIFSSALNSEYNDKIDYFANAFINSAQEFNQFQRLKFIEVLKIVSKPALIVLSKEYELQNQRTINDTGEVNLPALIKNLDMDPHLIESCVKELYNIGVFSSVIEYSESGNKKSYFQSGTSAYTEFTERFIEFIRDPRIN</sequence>
<dbReference type="Proteomes" id="UP000324896">
    <property type="component" value="Unassembled WGS sequence"/>
</dbReference>
<accession>A0A1G6QK56</accession>
<dbReference type="EMBL" id="SOAA01000070">
    <property type="protein sequence ID" value="TDS24359.1"/>
    <property type="molecule type" value="Genomic_DNA"/>
</dbReference>
<reference evidence="1 4" key="1">
    <citation type="submission" date="2016-10" db="EMBL/GenBank/DDBJ databases">
        <authorList>
            <person name="Varghese N."/>
            <person name="Submissions S."/>
        </authorList>
    </citation>
    <scope>NUCLEOTIDE SEQUENCE [LARGE SCALE GENOMIC DNA]</scope>
    <source>
        <strain evidence="1 4">WG10</strain>
    </source>
</reference>
<evidence type="ECO:0000313" key="4">
    <source>
        <dbReference type="Proteomes" id="UP000324896"/>
    </source>
</evidence>
<dbReference type="Proteomes" id="UP000295758">
    <property type="component" value="Unassembled WGS sequence"/>
</dbReference>
<protein>
    <recommendedName>
        <fullName evidence="5">DUF4393 domain-containing protein</fullName>
    </recommendedName>
</protein>
<proteinExistence type="predicted"/>
<evidence type="ECO:0008006" key="5">
    <source>
        <dbReference type="Google" id="ProtNLM"/>
    </source>
</evidence>
<dbReference type="RefSeq" id="WP_133618574.1">
    <property type="nucleotide sequence ID" value="NZ_FMYT01000018.1"/>
</dbReference>
<name>A0A1G6QK56_9FIRM</name>
<organism evidence="1 4">
    <name type="scientific">Halanaerobium congolense</name>
    <dbReference type="NCBI Taxonomy" id="54121"/>
    <lineage>
        <taxon>Bacteria</taxon>
        <taxon>Bacillati</taxon>
        <taxon>Bacillota</taxon>
        <taxon>Clostridia</taxon>
        <taxon>Halanaerobiales</taxon>
        <taxon>Halanaerobiaceae</taxon>
        <taxon>Halanaerobium</taxon>
    </lineage>
</organism>
<reference evidence="2 3" key="2">
    <citation type="submission" date="2019-03" db="EMBL/GenBank/DDBJ databases">
        <title>Deep subsurface shale carbon reservoir microbial communities from Ohio and West Virginia, USA.</title>
        <authorList>
            <person name="Wrighton K."/>
        </authorList>
    </citation>
    <scope>NUCLEOTIDE SEQUENCE [LARGE SCALE GENOMIC DNA]</scope>
    <source>
        <strain evidence="2 3">UTICA-S4D12</strain>
    </source>
</reference>
<evidence type="ECO:0000313" key="2">
    <source>
        <dbReference type="EMBL" id="TDS24359.1"/>
    </source>
</evidence>
<dbReference type="EMBL" id="FMYT01000018">
    <property type="protein sequence ID" value="SDC92688.1"/>
    <property type="molecule type" value="Genomic_DNA"/>
</dbReference>
<gene>
    <name evidence="2" type="ORF">BY453_1703</name>
    <name evidence="1" type="ORF">SAMN04488597_11858</name>
</gene>
<dbReference type="AlphaFoldDB" id="A0A1G6QK56"/>